<protein>
    <submittedName>
        <fullName evidence="9">MFS transporter</fullName>
    </submittedName>
</protein>
<sequence>MSVSTVAAGPAAPQKMTKEERKVIFASSLGTVFEWYDFYLYGSLSAIIAAQFFSGVNPTAAFIFALMAFAAGFAVRPFGAIFFGRIGDLVGRKYTFLITIMLMGISTFIVGILPSYASWGMAAPVILIILRLFQGLALGGEYGGAATYVAEHAPHGRRGFYTSWIQTTATFGLFLSLLVILGVRTALGEEAFADWGWRIPFLVSIILLGISVWIRLSLNESPAFKRMKEEGKTSKAPLTEAFGRWDNAKVAIIALLGGTAGQAVVWYTGQFYALFFLTQTLKVDGATANILIALGLLIGTPFFIVFGWLSDKIGRKPIILGGCLLAALTYFPAFKAITHYTNPALELAQSTAPVTVVADPNECSFQFNPVGTSKFVTSCDIAKSFLARNSVNYSNEAAPAGTIASIRVGDTTIQSFDGSALPADQMKTQTATFTTQMTEAIRSHGYPAKADPAQINTPMVVLLLTYLVLLVTMVYGPIAAQLVELFPTRIRYSAMSLPYHIGNGWFGGFLPTTAFAMVAATGNIYYGLWYPIVVAVMTFIVGIFFMPETKDRDIYAND</sequence>
<dbReference type="RefSeq" id="WP_188410667.1">
    <property type="nucleotide sequence ID" value="NZ_BMCP01000004.1"/>
</dbReference>
<evidence type="ECO:0000256" key="1">
    <source>
        <dbReference type="ARBA" id="ARBA00004651"/>
    </source>
</evidence>
<keyword evidence="10" id="KW-1185">Reference proteome</keyword>
<keyword evidence="3" id="KW-1003">Cell membrane</keyword>
<dbReference type="PANTHER" id="PTHR43045:SF7">
    <property type="entry name" value="MAJOR FACILITATOR SUPERFAMILY TRANSPORTER"/>
    <property type="match status" value="1"/>
</dbReference>
<feature type="transmembrane region" description="Helical" evidence="7">
    <location>
        <begin position="94"/>
        <end position="113"/>
    </location>
</feature>
<evidence type="ECO:0000256" key="2">
    <source>
        <dbReference type="ARBA" id="ARBA00022448"/>
    </source>
</evidence>
<dbReference type="EMBL" id="BMCP01000004">
    <property type="protein sequence ID" value="GGE51336.1"/>
    <property type="molecule type" value="Genomic_DNA"/>
</dbReference>
<feature type="transmembrane region" description="Helical" evidence="7">
    <location>
        <begin position="160"/>
        <end position="183"/>
    </location>
</feature>
<feature type="transmembrane region" description="Helical" evidence="7">
    <location>
        <begin position="119"/>
        <end position="139"/>
    </location>
</feature>
<reference evidence="9" key="1">
    <citation type="journal article" date="2014" name="Int. J. Syst. Evol. Microbiol.">
        <title>Complete genome sequence of Corynebacterium casei LMG S-19264T (=DSM 44701T), isolated from a smear-ripened cheese.</title>
        <authorList>
            <consortium name="US DOE Joint Genome Institute (JGI-PGF)"/>
            <person name="Walter F."/>
            <person name="Albersmeier A."/>
            <person name="Kalinowski J."/>
            <person name="Ruckert C."/>
        </authorList>
    </citation>
    <scope>NUCLEOTIDE SEQUENCE</scope>
    <source>
        <strain evidence="9">CCM 7684</strain>
    </source>
</reference>
<evidence type="ECO:0000256" key="3">
    <source>
        <dbReference type="ARBA" id="ARBA00022475"/>
    </source>
</evidence>
<evidence type="ECO:0000256" key="4">
    <source>
        <dbReference type="ARBA" id="ARBA00022692"/>
    </source>
</evidence>
<proteinExistence type="predicted"/>
<dbReference type="PANTHER" id="PTHR43045">
    <property type="entry name" value="SHIKIMATE TRANSPORTER"/>
    <property type="match status" value="1"/>
</dbReference>
<keyword evidence="6 7" id="KW-0472">Membrane</keyword>
<evidence type="ECO:0000256" key="7">
    <source>
        <dbReference type="SAM" id="Phobius"/>
    </source>
</evidence>
<dbReference type="FunFam" id="1.20.1250.20:FF:000001">
    <property type="entry name" value="Dicarboxylate MFS transporter"/>
    <property type="match status" value="1"/>
</dbReference>
<dbReference type="PROSITE" id="PS50850">
    <property type="entry name" value="MFS"/>
    <property type="match status" value="1"/>
</dbReference>
<gene>
    <name evidence="9" type="ORF">GCM10007276_30540</name>
</gene>
<comment type="caution">
    <text evidence="9">The sequence shown here is derived from an EMBL/GenBank/DDBJ whole genome shotgun (WGS) entry which is preliminary data.</text>
</comment>
<dbReference type="InterPro" id="IPR005829">
    <property type="entry name" value="Sugar_transporter_CS"/>
</dbReference>
<evidence type="ECO:0000256" key="5">
    <source>
        <dbReference type="ARBA" id="ARBA00022989"/>
    </source>
</evidence>
<evidence type="ECO:0000313" key="10">
    <source>
        <dbReference type="Proteomes" id="UP000602745"/>
    </source>
</evidence>
<dbReference type="GO" id="GO:0022857">
    <property type="term" value="F:transmembrane transporter activity"/>
    <property type="evidence" value="ECO:0007669"/>
    <property type="project" value="InterPro"/>
</dbReference>
<feature type="transmembrane region" description="Helical" evidence="7">
    <location>
        <begin position="528"/>
        <end position="546"/>
    </location>
</feature>
<keyword evidence="2" id="KW-0813">Transport</keyword>
<feature type="transmembrane region" description="Helical" evidence="7">
    <location>
        <begin position="195"/>
        <end position="218"/>
    </location>
</feature>
<reference evidence="9" key="2">
    <citation type="submission" date="2020-09" db="EMBL/GenBank/DDBJ databases">
        <authorList>
            <person name="Sun Q."/>
            <person name="Sedlacek I."/>
        </authorList>
    </citation>
    <scope>NUCLEOTIDE SEQUENCE</scope>
    <source>
        <strain evidence="9">CCM 7684</strain>
    </source>
</reference>
<dbReference type="Pfam" id="PF00083">
    <property type="entry name" value="Sugar_tr"/>
    <property type="match status" value="2"/>
</dbReference>
<accession>A0A8J2YM35</accession>
<dbReference type="SUPFAM" id="SSF103473">
    <property type="entry name" value="MFS general substrate transporter"/>
    <property type="match status" value="1"/>
</dbReference>
<dbReference type="InterPro" id="IPR036259">
    <property type="entry name" value="MFS_trans_sf"/>
</dbReference>
<feature type="transmembrane region" description="Helical" evidence="7">
    <location>
        <begin position="459"/>
        <end position="483"/>
    </location>
</feature>
<evidence type="ECO:0000313" key="9">
    <source>
        <dbReference type="EMBL" id="GGE51336.1"/>
    </source>
</evidence>
<feature type="transmembrane region" description="Helical" evidence="7">
    <location>
        <begin position="62"/>
        <end position="82"/>
    </location>
</feature>
<dbReference type="Gene3D" id="1.20.1250.20">
    <property type="entry name" value="MFS general substrate transporter like domains"/>
    <property type="match status" value="2"/>
</dbReference>
<dbReference type="GO" id="GO:0005886">
    <property type="term" value="C:plasma membrane"/>
    <property type="evidence" value="ECO:0007669"/>
    <property type="project" value="UniProtKB-SubCell"/>
</dbReference>
<dbReference type="InterPro" id="IPR005828">
    <property type="entry name" value="MFS_sugar_transport-like"/>
</dbReference>
<evidence type="ECO:0000256" key="6">
    <source>
        <dbReference type="ARBA" id="ARBA00023136"/>
    </source>
</evidence>
<feature type="transmembrane region" description="Helical" evidence="7">
    <location>
        <begin position="504"/>
        <end position="522"/>
    </location>
</feature>
<keyword evidence="5 7" id="KW-1133">Transmembrane helix</keyword>
<feature type="transmembrane region" description="Helical" evidence="7">
    <location>
        <begin position="288"/>
        <end position="309"/>
    </location>
</feature>
<keyword evidence="4 7" id="KW-0812">Transmembrane</keyword>
<dbReference type="Proteomes" id="UP000602745">
    <property type="component" value="Unassembled WGS sequence"/>
</dbReference>
<dbReference type="CDD" id="cd17369">
    <property type="entry name" value="MFS_ShiA_like"/>
    <property type="match status" value="1"/>
</dbReference>
<name>A0A8J2YM35_9RHOB</name>
<feature type="domain" description="Major facilitator superfamily (MFS) profile" evidence="8">
    <location>
        <begin position="23"/>
        <end position="550"/>
    </location>
</feature>
<comment type="subcellular location">
    <subcellularLocation>
        <location evidence="1">Cell membrane</location>
        <topology evidence="1">Multi-pass membrane protein</topology>
    </subcellularLocation>
</comment>
<dbReference type="AlphaFoldDB" id="A0A8J2YM35"/>
<dbReference type="PROSITE" id="PS00217">
    <property type="entry name" value="SUGAR_TRANSPORT_2"/>
    <property type="match status" value="1"/>
</dbReference>
<organism evidence="9 10">
    <name type="scientific">Agaricicola taiwanensis</name>
    <dbReference type="NCBI Taxonomy" id="591372"/>
    <lineage>
        <taxon>Bacteria</taxon>
        <taxon>Pseudomonadati</taxon>
        <taxon>Pseudomonadota</taxon>
        <taxon>Alphaproteobacteria</taxon>
        <taxon>Rhodobacterales</taxon>
        <taxon>Paracoccaceae</taxon>
        <taxon>Agaricicola</taxon>
    </lineage>
</organism>
<dbReference type="InterPro" id="IPR020846">
    <property type="entry name" value="MFS_dom"/>
</dbReference>
<feature type="transmembrane region" description="Helical" evidence="7">
    <location>
        <begin position="250"/>
        <end position="268"/>
    </location>
</feature>
<evidence type="ECO:0000259" key="8">
    <source>
        <dbReference type="PROSITE" id="PS50850"/>
    </source>
</evidence>